<sequence length="701" mass="79377">MPGPRNKPKRKLKVKKDRVPPPSASQIHTAPEAVPAPCLTLQVDEVTLCWRTATQGYPTATRCDIHHGQFRILYRRYTDASDVVDKMNGDRLLPTHEEIMGYTDWRTALEKGHSVRQYIDAIRVETEGRHLHARRFGLEGEQANGHRARIRFLQREMVNAQDTLGQLHTCAYELYIPTIPCAHEIVKSAGDPSCPLHLSPPRPTEELVAVSETDTRVWEVLRAERRPLVRVPETGNEDLIEILLAERKHALLTEFSLFMDPECKAIREETDTPCEAATEAVVGMIHLCYQQIARRVIFYEPTLFMKSLGKTSLDDFFQSSDFDVEDAIRLIDLLTELIGFTLKWCKDAVADTLILSREGGEDTAAGNNTDDRLRLLGGYILKPTTMTNETWWYLLTLTNPPNDMEHRFVQLCQNFDDLITLLSFCALGLLPSPTFCGNQPGPSDPSISRKHLSLCGVAVADMVSPRPTNADGLVPTWGRAKKRDCVVWSEHEARAHLFAAIKNESDDFTDAFIRELRARPDLFQVVIRSETDPEQVVEVFGASPGEELASMRIRTFEAPPPAPTLNPPPKGEGEWEVKRSAFDLLYGTSRDTRGYLTVFALNPKWLFRFKTFPVKYLVVLDAIANRDHGHLARNLAWAALCARGYGAGEYTLQKYTKAGDKAVHERAEECFGWMPIEWTWSLPFMDERPEELTELEFGDFV</sequence>
<dbReference type="OrthoDB" id="2756263at2759"/>
<protein>
    <submittedName>
        <fullName evidence="2">Uncharacterized protein</fullName>
    </submittedName>
</protein>
<accession>A0A0C9Z1S8</accession>
<organism evidence="2 3">
    <name type="scientific">Pisolithus microcarpus 441</name>
    <dbReference type="NCBI Taxonomy" id="765257"/>
    <lineage>
        <taxon>Eukaryota</taxon>
        <taxon>Fungi</taxon>
        <taxon>Dikarya</taxon>
        <taxon>Basidiomycota</taxon>
        <taxon>Agaricomycotina</taxon>
        <taxon>Agaricomycetes</taxon>
        <taxon>Agaricomycetidae</taxon>
        <taxon>Boletales</taxon>
        <taxon>Sclerodermatineae</taxon>
        <taxon>Pisolithaceae</taxon>
        <taxon>Pisolithus</taxon>
    </lineage>
</organism>
<reference evidence="2 3" key="1">
    <citation type="submission" date="2014-04" db="EMBL/GenBank/DDBJ databases">
        <authorList>
            <consortium name="DOE Joint Genome Institute"/>
            <person name="Kuo A."/>
            <person name="Kohler A."/>
            <person name="Costa M.D."/>
            <person name="Nagy L.G."/>
            <person name="Floudas D."/>
            <person name="Copeland A."/>
            <person name="Barry K.W."/>
            <person name="Cichocki N."/>
            <person name="Veneault-Fourrey C."/>
            <person name="LaButti K."/>
            <person name="Lindquist E.A."/>
            <person name="Lipzen A."/>
            <person name="Lundell T."/>
            <person name="Morin E."/>
            <person name="Murat C."/>
            <person name="Sun H."/>
            <person name="Tunlid A."/>
            <person name="Henrissat B."/>
            <person name="Grigoriev I.V."/>
            <person name="Hibbett D.S."/>
            <person name="Martin F."/>
            <person name="Nordberg H.P."/>
            <person name="Cantor M.N."/>
            <person name="Hua S.X."/>
        </authorList>
    </citation>
    <scope>NUCLEOTIDE SEQUENCE [LARGE SCALE GENOMIC DNA]</scope>
    <source>
        <strain evidence="2 3">441</strain>
    </source>
</reference>
<dbReference type="HOGENOM" id="CLU_400635_0_0_1"/>
<keyword evidence="3" id="KW-1185">Reference proteome</keyword>
<evidence type="ECO:0000313" key="3">
    <source>
        <dbReference type="Proteomes" id="UP000054018"/>
    </source>
</evidence>
<evidence type="ECO:0000256" key="1">
    <source>
        <dbReference type="SAM" id="MobiDB-lite"/>
    </source>
</evidence>
<feature type="region of interest" description="Disordered" evidence="1">
    <location>
        <begin position="1"/>
        <end position="30"/>
    </location>
</feature>
<gene>
    <name evidence="2" type="ORF">PISMIDRAFT_113627</name>
</gene>
<proteinExistence type="predicted"/>
<dbReference type="AlphaFoldDB" id="A0A0C9Z1S8"/>
<reference evidence="3" key="2">
    <citation type="submission" date="2015-01" db="EMBL/GenBank/DDBJ databases">
        <title>Evolutionary Origins and Diversification of the Mycorrhizal Mutualists.</title>
        <authorList>
            <consortium name="DOE Joint Genome Institute"/>
            <consortium name="Mycorrhizal Genomics Consortium"/>
            <person name="Kohler A."/>
            <person name="Kuo A."/>
            <person name="Nagy L.G."/>
            <person name="Floudas D."/>
            <person name="Copeland A."/>
            <person name="Barry K.W."/>
            <person name="Cichocki N."/>
            <person name="Veneault-Fourrey C."/>
            <person name="LaButti K."/>
            <person name="Lindquist E.A."/>
            <person name="Lipzen A."/>
            <person name="Lundell T."/>
            <person name="Morin E."/>
            <person name="Murat C."/>
            <person name="Riley R."/>
            <person name="Ohm R."/>
            <person name="Sun H."/>
            <person name="Tunlid A."/>
            <person name="Henrissat B."/>
            <person name="Grigoriev I.V."/>
            <person name="Hibbett D.S."/>
            <person name="Martin F."/>
        </authorList>
    </citation>
    <scope>NUCLEOTIDE SEQUENCE [LARGE SCALE GENOMIC DNA]</scope>
    <source>
        <strain evidence="3">441</strain>
    </source>
</reference>
<dbReference type="Proteomes" id="UP000054018">
    <property type="component" value="Unassembled WGS sequence"/>
</dbReference>
<name>A0A0C9Z1S8_9AGAM</name>
<evidence type="ECO:0000313" key="2">
    <source>
        <dbReference type="EMBL" id="KIK16322.1"/>
    </source>
</evidence>
<dbReference type="EMBL" id="KN833861">
    <property type="protein sequence ID" value="KIK16322.1"/>
    <property type="molecule type" value="Genomic_DNA"/>
</dbReference>
<feature type="compositionally biased region" description="Basic residues" evidence="1">
    <location>
        <begin position="1"/>
        <end position="16"/>
    </location>
</feature>